<dbReference type="SUPFAM" id="SSF51556">
    <property type="entry name" value="Metallo-dependent hydrolases"/>
    <property type="match status" value="1"/>
</dbReference>
<keyword evidence="1" id="KW-0539">Nucleus</keyword>
<dbReference type="InterPro" id="IPR011059">
    <property type="entry name" value="Metal-dep_hydrolase_composite"/>
</dbReference>
<dbReference type="CDD" id="cd12148">
    <property type="entry name" value="fungal_TF_MHR"/>
    <property type="match status" value="1"/>
</dbReference>
<dbReference type="GO" id="GO:0008270">
    <property type="term" value="F:zinc ion binding"/>
    <property type="evidence" value="ECO:0007669"/>
    <property type="project" value="InterPro"/>
</dbReference>
<sequence length="1031" mass="112663">MTIHTITDVPIFNGRKVDTAANVTFRASPGDIVSIEAGARDLASVDTVIDGRGCTLLPAFIDANVDTAATNMDLPIFASYGIGTVFDMSSTKAEIQAMREESHAEVGLPTYLASGPIATAQATDGAQIHPRRETEVVRVPAAAETWVASVMDGPDKSDYIKVLVDLPGIDGPTLIALVHAAHAHGKVAVAHSFQKVGYSRALQAGFDVITLVPIDGLIDTDMAEGLAARNIACIPTLCMARDMVPLLLQEARDDVGDFSFDYALTNVKRLYDAGVRICAGTEANQISHVPIPIGESLHEEMELLVRAGLSNLDALRAATVVPAMVFGLGDRGEISLGRRADMVLVEGDPLQDITATRRIRKVWIENALAYMRDAEAPPKVSGPEPAAGNARPREAQASNGFYGLRFLPKAQNQGLTLPSLQRSSSVTNCISAIIDARLADNDTLTHQLRAASLAERSLKTILDQLRGGSQDESVELLQRIRQEESVDDLVKTFSDASLLLPPAPPLSDPQNPPTLPFKIPIPLSVDNLSSENPWRSKDGLEENHLLPLSQWTSLSTDDSYLTHLLNLFFAWDNTLSHAIPRSGFLQDLNAGPKAGGKFCSKFLVNSILAISHLFMSQGQSSRKCNELRSSGAKFADEALRMLEDERQHPSISLLQGLLALWIWEINYGAKTKAEVLLEQFYRFHNALGLSDLAVPAVTRAIPNETSTLRRMEEEQILSCTVWGFFCLEAKLSLTSSRPMRIAKPKMPGTFEDAYTSIFAKPGAPEYFWSPYPRQCAPRQSFFREVISLECQLSEMIHDFSEVFAPTHCGIPASSYDETSALYDSLLRWGTRASQRFHTNGIFPPSFLFLETTYDMMILKVLDHLSHFPLPNGTHKSILSKRASHGASIISNLWVYRATFGLRHEFWLTQACLAATTAVIFNLGDTPSLSKSVVIACQLLYEIGEFLPVANQCLLVIKALSSHQDAAFPTSYRMIYSKLAIRMGRVIIRSVSMLDIEPGVDNPGVRQSGGSSHDVAFSSQIEGISDLAKTSS</sequence>
<evidence type="ECO:0000259" key="2">
    <source>
        <dbReference type="Pfam" id="PF01979"/>
    </source>
</evidence>
<name>A0A9P9KYU7_FUSSL</name>
<dbReference type="PANTHER" id="PTHR47256:SF3">
    <property type="entry name" value="ZN(II)2CYS6 TRANSCRIPTION FACTOR (EUROFUNG)"/>
    <property type="match status" value="1"/>
</dbReference>
<dbReference type="Gene3D" id="3.30.110.90">
    <property type="entry name" value="Amidohydrolase"/>
    <property type="match status" value="1"/>
</dbReference>
<reference evidence="4" key="1">
    <citation type="journal article" date="2021" name="Nat. Commun.">
        <title>Genetic determinants of endophytism in the Arabidopsis root mycobiome.</title>
        <authorList>
            <person name="Mesny F."/>
            <person name="Miyauchi S."/>
            <person name="Thiergart T."/>
            <person name="Pickel B."/>
            <person name="Atanasova L."/>
            <person name="Karlsson M."/>
            <person name="Huettel B."/>
            <person name="Barry K.W."/>
            <person name="Haridas S."/>
            <person name="Chen C."/>
            <person name="Bauer D."/>
            <person name="Andreopoulos W."/>
            <person name="Pangilinan J."/>
            <person name="LaButti K."/>
            <person name="Riley R."/>
            <person name="Lipzen A."/>
            <person name="Clum A."/>
            <person name="Drula E."/>
            <person name="Henrissat B."/>
            <person name="Kohler A."/>
            <person name="Grigoriev I.V."/>
            <person name="Martin F.M."/>
            <person name="Hacquard S."/>
        </authorList>
    </citation>
    <scope>NUCLEOTIDE SEQUENCE</scope>
    <source>
        <strain evidence="4">FSSC 5 MPI-SDFR-AT-0091</strain>
    </source>
</reference>
<dbReference type="Pfam" id="PF04082">
    <property type="entry name" value="Fungal_trans"/>
    <property type="match status" value="1"/>
</dbReference>
<dbReference type="PANTHER" id="PTHR47256">
    <property type="entry name" value="ZN(II)2CYS6 TRANSCRIPTION FACTOR (EUROFUNG)-RELATED"/>
    <property type="match status" value="1"/>
</dbReference>
<dbReference type="InterPro" id="IPR053187">
    <property type="entry name" value="Notoamide_regulator"/>
</dbReference>
<dbReference type="Proteomes" id="UP000736672">
    <property type="component" value="Unassembled WGS sequence"/>
</dbReference>
<keyword evidence="5" id="KW-1185">Reference proteome</keyword>
<evidence type="ECO:0000256" key="1">
    <source>
        <dbReference type="ARBA" id="ARBA00023242"/>
    </source>
</evidence>
<evidence type="ECO:0000259" key="3">
    <source>
        <dbReference type="Pfam" id="PF04082"/>
    </source>
</evidence>
<organism evidence="4 5">
    <name type="scientific">Fusarium solani</name>
    <name type="common">Filamentous fungus</name>
    <dbReference type="NCBI Taxonomy" id="169388"/>
    <lineage>
        <taxon>Eukaryota</taxon>
        <taxon>Fungi</taxon>
        <taxon>Dikarya</taxon>
        <taxon>Ascomycota</taxon>
        <taxon>Pezizomycotina</taxon>
        <taxon>Sordariomycetes</taxon>
        <taxon>Hypocreomycetidae</taxon>
        <taxon>Hypocreales</taxon>
        <taxon>Nectriaceae</taxon>
        <taxon>Fusarium</taxon>
        <taxon>Fusarium solani species complex</taxon>
    </lineage>
</organism>
<proteinExistence type="predicted"/>
<dbReference type="Pfam" id="PF01979">
    <property type="entry name" value="Amidohydro_1"/>
    <property type="match status" value="1"/>
</dbReference>
<dbReference type="InterPro" id="IPR006680">
    <property type="entry name" value="Amidohydro-rel"/>
</dbReference>
<dbReference type="InterPro" id="IPR032466">
    <property type="entry name" value="Metal_Hydrolase"/>
</dbReference>
<dbReference type="GO" id="GO:0016810">
    <property type="term" value="F:hydrolase activity, acting on carbon-nitrogen (but not peptide) bonds"/>
    <property type="evidence" value="ECO:0007669"/>
    <property type="project" value="InterPro"/>
</dbReference>
<dbReference type="Gene3D" id="1.20.58.520">
    <property type="entry name" value="Amidohydrolase"/>
    <property type="match status" value="1"/>
</dbReference>
<dbReference type="GO" id="GO:0006351">
    <property type="term" value="P:DNA-templated transcription"/>
    <property type="evidence" value="ECO:0007669"/>
    <property type="project" value="InterPro"/>
</dbReference>
<dbReference type="OrthoDB" id="5595695at2759"/>
<dbReference type="Gene3D" id="2.30.40.10">
    <property type="entry name" value="Urease, subunit C, domain 1"/>
    <property type="match status" value="1"/>
</dbReference>
<feature type="domain" description="Amidohydrolase-related" evidence="2">
    <location>
        <begin position="80"/>
        <end position="364"/>
    </location>
</feature>
<dbReference type="SUPFAM" id="SSF51338">
    <property type="entry name" value="Composite domain of metallo-dependent hydrolases"/>
    <property type="match status" value="1"/>
</dbReference>
<dbReference type="InterPro" id="IPR007219">
    <property type="entry name" value="XnlR_reg_dom"/>
</dbReference>
<protein>
    <recommendedName>
        <fullName evidence="6">Amidohydrolase-related domain-containing protein</fullName>
    </recommendedName>
</protein>
<evidence type="ECO:0008006" key="6">
    <source>
        <dbReference type="Google" id="ProtNLM"/>
    </source>
</evidence>
<dbReference type="EMBL" id="JAGTJS010000004">
    <property type="protein sequence ID" value="KAH7270904.1"/>
    <property type="molecule type" value="Genomic_DNA"/>
</dbReference>
<dbReference type="Gene3D" id="3.40.50.10910">
    <property type="entry name" value="Amidohydrolase"/>
    <property type="match status" value="1"/>
</dbReference>
<evidence type="ECO:0000313" key="4">
    <source>
        <dbReference type="EMBL" id="KAH7270904.1"/>
    </source>
</evidence>
<accession>A0A9P9KYU7</accession>
<dbReference type="GO" id="GO:0003677">
    <property type="term" value="F:DNA binding"/>
    <property type="evidence" value="ECO:0007669"/>
    <property type="project" value="InterPro"/>
</dbReference>
<feature type="domain" description="Xylanolytic transcriptional activator regulatory" evidence="3">
    <location>
        <begin position="566"/>
        <end position="741"/>
    </location>
</feature>
<dbReference type="AlphaFoldDB" id="A0A9P9KYU7"/>
<gene>
    <name evidence="4" type="ORF">B0J15DRAFT_388802</name>
</gene>
<comment type="caution">
    <text evidence="4">The sequence shown here is derived from an EMBL/GenBank/DDBJ whole genome shotgun (WGS) entry which is preliminary data.</text>
</comment>
<evidence type="ECO:0000313" key="5">
    <source>
        <dbReference type="Proteomes" id="UP000736672"/>
    </source>
</evidence>